<dbReference type="SUPFAM" id="SSF52172">
    <property type="entry name" value="CheY-like"/>
    <property type="match status" value="1"/>
</dbReference>
<sequence length="587" mass="64174">MSQEVLKRYEKFLRISKEMRPWDMMRARATYYVAWIFVGLQVLNLAGMWYTYRAWTSDHWASLGCIVAFLATAHLLRWVKFPPFYVAAFGVFCLGGLIVASEGAGIHSALLPFIVVAPMMAAFIGGWRSSLVLYGFATLVLLMQYSITLSGSTDYPGWTPGPAQQRLFQAFFALTLATSLSAALSYGGERALQSFEKAWRRAERAAQAKSEFLAVMSHELRTPMNGVLGLTEALLSRGPGPLLDRQNDLLVNVKGSGEHLLALLNDVLDFSKIEAGKIAFDPRPFDLRVLLATVQQTFRETANGKGLSLDLEIADDIPRRVVGDDQRLRQVLSNLVSNAIKFTETGSVTVRVGRPDRSQLRFGVIDTGKGITPEAAGTLFKPFEQGEQDTSRRYGGTGLGLSISDQLCTLMGGAIELVRSTPGETEFAVTLPLQEAAEQTSDEPASSLQFGGFDGLRVLVAEDHAVNRLVLGEFLRAWGAVPVFAEDGAEALEILEAADFDILLTDRHMPKLDGEGLVRAIRGRSDSRRNLPIIAVTADAMEIDQTAMIEVGVNGFVPKPLKPDTLKQAIEQVLGGAEQSSRQEAEV</sequence>
<dbReference type="CDD" id="cd16922">
    <property type="entry name" value="HATPase_EvgS-ArcB-TorS-like"/>
    <property type="match status" value="1"/>
</dbReference>
<dbReference type="GO" id="GO:0000155">
    <property type="term" value="F:phosphorelay sensor kinase activity"/>
    <property type="evidence" value="ECO:0007669"/>
    <property type="project" value="InterPro"/>
</dbReference>
<dbReference type="EMBL" id="JABFCX010000002">
    <property type="protein sequence ID" value="NNU15197.1"/>
    <property type="molecule type" value="Genomic_DNA"/>
</dbReference>
<dbReference type="Gene3D" id="3.40.50.2300">
    <property type="match status" value="1"/>
</dbReference>
<feature type="domain" description="Response regulatory" evidence="10">
    <location>
        <begin position="457"/>
        <end position="574"/>
    </location>
</feature>
<keyword evidence="8" id="KW-0472">Membrane</keyword>
<dbReference type="PANTHER" id="PTHR43047:SF64">
    <property type="entry name" value="HISTIDINE KINASE CONTAINING CHEY-HOMOLOGOUS RECEIVER DOMAIN AND PAS DOMAIN-RELATED"/>
    <property type="match status" value="1"/>
</dbReference>
<name>A0A7Y3RJG2_9PROT</name>
<keyword evidence="12" id="KW-1185">Reference proteome</keyword>
<dbReference type="PRINTS" id="PR00344">
    <property type="entry name" value="BCTRLSENSOR"/>
</dbReference>
<evidence type="ECO:0000256" key="3">
    <source>
        <dbReference type="ARBA" id="ARBA00022553"/>
    </source>
</evidence>
<dbReference type="EC" id="2.7.13.3" evidence="2"/>
<dbReference type="PROSITE" id="PS50110">
    <property type="entry name" value="RESPONSE_REGULATORY"/>
    <property type="match status" value="1"/>
</dbReference>
<dbReference type="CDD" id="cd17546">
    <property type="entry name" value="REC_hyHK_CKI1_RcsC-like"/>
    <property type="match status" value="1"/>
</dbReference>
<feature type="modified residue" description="4-aspartylphosphate" evidence="7">
    <location>
        <position position="506"/>
    </location>
</feature>
<dbReference type="Gene3D" id="3.30.565.10">
    <property type="entry name" value="Histidine kinase-like ATPase, C-terminal domain"/>
    <property type="match status" value="1"/>
</dbReference>
<dbReference type="CDD" id="cd00082">
    <property type="entry name" value="HisKA"/>
    <property type="match status" value="1"/>
</dbReference>
<dbReference type="SMART" id="SM00448">
    <property type="entry name" value="REC"/>
    <property type="match status" value="1"/>
</dbReference>
<proteinExistence type="predicted"/>
<dbReference type="Pfam" id="PF00512">
    <property type="entry name" value="HisKA"/>
    <property type="match status" value="1"/>
</dbReference>
<gene>
    <name evidence="11" type="ORF">HK107_02510</name>
</gene>
<evidence type="ECO:0000259" key="10">
    <source>
        <dbReference type="PROSITE" id="PS50110"/>
    </source>
</evidence>
<evidence type="ECO:0000256" key="2">
    <source>
        <dbReference type="ARBA" id="ARBA00012438"/>
    </source>
</evidence>
<dbReference type="RefSeq" id="WP_173196487.1">
    <property type="nucleotide sequence ID" value="NZ_JABFCX010000002.1"/>
</dbReference>
<dbReference type="InterPro" id="IPR036890">
    <property type="entry name" value="HATPase_C_sf"/>
</dbReference>
<dbReference type="AlphaFoldDB" id="A0A7Y3RJG2"/>
<comment type="caution">
    <text evidence="11">The sequence shown here is derived from an EMBL/GenBank/DDBJ whole genome shotgun (WGS) entry which is preliminary data.</text>
</comment>
<organism evidence="11 12">
    <name type="scientific">Parvularcula mediterranea</name>
    <dbReference type="NCBI Taxonomy" id="2732508"/>
    <lineage>
        <taxon>Bacteria</taxon>
        <taxon>Pseudomonadati</taxon>
        <taxon>Pseudomonadota</taxon>
        <taxon>Alphaproteobacteria</taxon>
        <taxon>Parvularculales</taxon>
        <taxon>Parvularculaceae</taxon>
        <taxon>Parvularcula</taxon>
    </lineage>
</organism>
<keyword evidence="6" id="KW-0902">Two-component regulatory system</keyword>
<keyword evidence="8" id="KW-1133">Transmembrane helix</keyword>
<keyword evidence="3 7" id="KW-0597">Phosphoprotein</keyword>
<dbReference type="SMART" id="SM00387">
    <property type="entry name" value="HATPase_c"/>
    <property type="match status" value="1"/>
</dbReference>
<dbReference type="PANTHER" id="PTHR43047">
    <property type="entry name" value="TWO-COMPONENT HISTIDINE PROTEIN KINASE"/>
    <property type="match status" value="1"/>
</dbReference>
<feature type="transmembrane region" description="Helical" evidence="8">
    <location>
        <begin position="83"/>
        <end position="100"/>
    </location>
</feature>
<keyword evidence="8" id="KW-0812">Transmembrane</keyword>
<dbReference type="SUPFAM" id="SSF55874">
    <property type="entry name" value="ATPase domain of HSP90 chaperone/DNA topoisomerase II/histidine kinase"/>
    <property type="match status" value="1"/>
</dbReference>
<feature type="transmembrane region" description="Helical" evidence="8">
    <location>
        <begin position="131"/>
        <end position="147"/>
    </location>
</feature>
<feature type="domain" description="Histidine kinase" evidence="9">
    <location>
        <begin position="215"/>
        <end position="435"/>
    </location>
</feature>
<evidence type="ECO:0000256" key="7">
    <source>
        <dbReference type="PROSITE-ProRule" id="PRU00169"/>
    </source>
</evidence>
<dbReference type="InterPro" id="IPR003594">
    <property type="entry name" value="HATPase_dom"/>
</dbReference>
<evidence type="ECO:0000259" key="9">
    <source>
        <dbReference type="PROSITE" id="PS50109"/>
    </source>
</evidence>
<dbReference type="InterPro" id="IPR011006">
    <property type="entry name" value="CheY-like_superfamily"/>
</dbReference>
<evidence type="ECO:0000256" key="4">
    <source>
        <dbReference type="ARBA" id="ARBA00022679"/>
    </source>
</evidence>
<dbReference type="Pfam" id="PF02518">
    <property type="entry name" value="HATPase_c"/>
    <property type="match status" value="1"/>
</dbReference>
<feature type="transmembrane region" description="Helical" evidence="8">
    <location>
        <begin position="58"/>
        <end position="76"/>
    </location>
</feature>
<dbReference type="Proteomes" id="UP000536835">
    <property type="component" value="Unassembled WGS sequence"/>
</dbReference>
<dbReference type="InterPro" id="IPR004358">
    <property type="entry name" value="Sig_transdc_His_kin-like_C"/>
</dbReference>
<comment type="catalytic activity">
    <reaction evidence="1">
        <text>ATP + protein L-histidine = ADP + protein N-phospho-L-histidine.</text>
        <dbReference type="EC" id="2.7.13.3"/>
    </reaction>
</comment>
<dbReference type="InterPro" id="IPR036097">
    <property type="entry name" value="HisK_dim/P_sf"/>
</dbReference>
<dbReference type="InterPro" id="IPR003661">
    <property type="entry name" value="HisK_dim/P_dom"/>
</dbReference>
<evidence type="ECO:0000256" key="5">
    <source>
        <dbReference type="ARBA" id="ARBA00022777"/>
    </source>
</evidence>
<evidence type="ECO:0000256" key="8">
    <source>
        <dbReference type="SAM" id="Phobius"/>
    </source>
</evidence>
<dbReference type="Pfam" id="PF00072">
    <property type="entry name" value="Response_reg"/>
    <property type="match status" value="1"/>
</dbReference>
<protein>
    <recommendedName>
        <fullName evidence="2">histidine kinase</fullName>
        <ecNumber evidence="2">2.7.13.3</ecNumber>
    </recommendedName>
</protein>
<dbReference type="Gene3D" id="1.10.287.130">
    <property type="match status" value="1"/>
</dbReference>
<evidence type="ECO:0000313" key="11">
    <source>
        <dbReference type="EMBL" id="NNU15197.1"/>
    </source>
</evidence>
<dbReference type="SUPFAM" id="SSF47384">
    <property type="entry name" value="Homodimeric domain of signal transducing histidine kinase"/>
    <property type="match status" value="1"/>
</dbReference>
<evidence type="ECO:0000256" key="6">
    <source>
        <dbReference type="ARBA" id="ARBA00023012"/>
    </source>
</evidence>
<keyword evidence="4" id="KW-0808">Transferase</keyword>
<dbReference type="FunFam" id="3.30.565.10:FF:000010">
    <property type="entry name" value="Sensor histidine kinase RcsC"/>
    <property type="match status" value="1"/>
</dbReference>
<evidence type="ECO:0000256" key="1">
    <source>
        <dbReference type="ARBA" id="ARBA00000085"/>
    </source>
</evidence>
<evidence type="ECO:0000313" key="12">
    <source>
        <dbReference type="Proteomes" id="UP000536835"/>
    </source>
</evidence>
<dbReference type="PROSITE" id="PS50109">
    <property type="entry name" value="HIS_KIN"/>
    <property type="match status" value="1"/>
</dbReference>
<reference evidence="11 12" key="1">
    <citation type="submission" date="2020-05" db="EMBL/GenBank/DDBJ databases">
        <title>Parvularcula mediterraneae sp. nov., isolated from polypropylene straw from shallow seawater of the seashore of Laganas in Zakynthos island, Greece.</title>
        <authorList>
            <person name="Szabo I."/>
            <person name="Al-Omari J."/>
            <person name="Rado J."/>
            <person name="Szerdahelyi G.S."/>
        </authorList>
    </citation>
    <scope>NUCLEOTIDE SEQUENCE [LARGE SCALE GENOMIC DNA]</scope>
    <source>
        <strain evidence="11 12">ZS-1/3</strain>
    </source>
</reference>
<feature type="transmembrane region" description="Helical" evidence="8">
    <location>
        <begin position="29"/>
        <end position="52"/>
    </location>
</feature>
<dbReference type="InterPro" id="IPR005467">
    <property type="entry name" value="His_kinase_dom"/>
</dbReference>
<dbReference type="SMART" id="SM00388">
    <property type="entry name" value="HisKA"/>
    <property type="match status" value="1"/>
</dbReference>
<keyword evidence="5" id="KW-0418">Kinase</keyword>
<feature type="transmembrane region" description="Helical" evidence="8">
    <location>
        <begin position="106"/>
        <end position="124"/>
    </location>
</feature>
<dbReference type="InterPro" id="IPR001789">
    <property type="entry name" value="Sig_transdc_resp-reg_receiver"/>
</dbReference>
<feature type="transmembrane region" description="Helical" evidence="8">
    <location>
        <begin position="167"/>
        <end position="187"/>
    </location>
</feature>
<accession>A0A7Y3RJG2</accession>